<dbReference type="SUPFAM" id="SSF52540">
    <property type="entry name" value="P-loop containing nucleoside triphosphate hydrolases"/>
    <property type="match status" value="1"/>
</dbReference>
<feature type="domain" description="AAA+ ATPase" evidence="1">
    <location>
        <begin position="39"/>
        <end position="193"/>
    </location>
</feature>
<evidence type="ECO:0000313" key="3">
    <source>
        <dbReference type="Proteomes" id="UP000291236"/>
    </source>
</evidence>
<dbReference type="InterPro" id="IPR049945">
    <property type="entry name" value="AAA_22"/>
</dbReference>
<dbReference type="KEGG" id="sbf:JCM31447_31230"/>
<evidence type="ECO:0000313" key="2">
    <source>
        <dbReference type="EMBL" id="BBH54649.1"/>
    </source>
</evidence>
<proteinExistence type="predicted"/>
<dbReference type="Gene3D" id="3.40.50.300">
    <property type="entry name" value="P-loop containing nucleotide triphosphate hydrolases"/>
    <property type="match status" value="1"/>
</dbReference>
<dbReference type="InterPro" id="IPR027417">
    <property type="entry name" value="P-loop_NTPase"/>
</dbReference>
<protein>
    <submittedName>
        <fullName evidence="2">ATP-binding cassette domain-containing protein</fullName>
    </submittedName>
</protein>
<dbReference type="GO" id="GO:0016887">
    <property type="term" value="F:ATP hydrolysis activity"/>
    <property type="evidence" value="ECO:0007669"/>
    <property type="project" value="InterPro"/>
</dbReference>
<keyword evidence="2" id="KW-0067">ATP-binding</keyword>
<dbReference type="OrthoDB" id="9783370at2"/>
<dbReference type="PANTHER" id="PTHR35894:SF1">
    <property type="entry name" value="PHOSPHORIBULOKINASE _ URIDINE KINASE FAMILY"/>
    <property type="match status" value="1"/>
</dbReference>
<organism evidence="2 3">
    <name type="scientific">Fluviispira sanaruensis</name>
    <dbReference type="NCBI Taxonomy" id="2493639"/>
    <lineage>
        <taxon>Bacteria</taxon>
        <taxon>Pseudomonadati</taxon>
        <taxon>Bdellovibrionota</taxon>
        <taxon>Oligoflexia</taxon>
        <taxon>Silvanigrellales</taxon>
        <taxon>Silvanigrellaceae</taxon>
        <taxon>Fluviispira</taxon>
    </lineage>
</organism>
<dbReference type="SMART" id="SM00382">
    <property type="entry name" value="AAA"/>
    <property type="match status" value="1"/>
</dbReference>
<name>A0A4P2VR48_FLUSA</name>
<keyword evidence="2" id="KW-0547">Nucleotide-binding</keyword>
<dbReference type="EMBL" id="AP019369">
    <property type="protein sequence ID" value="BBH54649.1"/>
    <property type="molecule type" value="Genomic_DNA"/>
</dbReference>
<dbReference type="AlphaFoldDB" id="A0A4P2VR48"/>
<accession>A0A4P2VR48</accession>
<dbReference type="PANTHER" id="PTHR35894">
    <property type="entry name" value="GENERAL SECRETION PATHWAY PROTEIN A-RELATED"/>
    <property type="match status" value="1"/>
</dbReference>
<evidence type="ECO:0000259" key="1">
    <source>
        <dbReference type="SMART" id="SM00382"/>
    </source>
</evidence>
<dbReference type="CDD" id="cd00009">
    <property type="entry name" value="AAA"/>
    <property type="match status" value="1"/>
</dbReference>
<keyword evidence="2" id="KW-0614">Plasmid</keyword>
<dbReference type="RefSeq" id="WP_130613063.1">
    <property type="nucleotide sequence ID" value="NZ_AP019369.1"/>
</dbReference>
<geneLocation type="plasmid" evidence="2 3">
    <name>79K</name>
</geneLocation>
<keyword evidence="3" id="KW-1185">Reference proteome</keyword>
<dbReference type="InterPro" id="IPR003593">
    <property type="entry name" value="AAA+_ATPase"/>
</dbReference>
<dbReference type="InterPro" id="IPR052026">
    <property type="entry name" value="ExeA_AAA_ATPase_DNA-bind"/>
</dbReference>
<dbReference type="GO" id="GO:0005524">
    <property type="term" value="F:ATP binding"/>
    <property type="evidence" value="ECO:0007669"/>
    <property type="project" value="UniProtKB-KW"/>
</dbReference>
<reference evidence="2 3" key="1">
    <citation type="submission" date="2018-12" db="EMBL/GenBank/DDBJ databases">
        <title>Rubrispira sanarue gen. nov., sp., nov., a member of the order Silvanigrellales, isolated from a brackish lake in Hamamatsu Japan.</title>
        <authorList>
            <person name="Maejima Y."/>
            <person name="Iino T."/>
            <person name="Muraguchi Y."/>
            <person name="Fukuda K."/>
            <person name="Nojiri H."/>
            <person name="Ohkuma M."/>
            <person name="Moriuchi R."/>
            <person name="Dohra H."/>
            <person name="Kimbara K."/>
            <person name="Shintani M."/>
        </authorList>
    </citation>
    <scope>NUCLEOTIDE SEQUENCE [LARGE SCALE GENOMIC DNA]</scope>
    <source>
        <strain evidence="2 3">RF1110005</strain>
        <plasmid evidence="2 3">79K</plasmid>
    </source>
</reference>
<sequence length="327" mass="36753">MIIEMMQYYGLTKELKNAGYFVDESYGPMFEDLKKYMPSGDLIALTGPIGVGKTSSLHKIMIDLEKEGNILVVSSLSIDKNKVNLNTLIDAMVADLADEETITLHKRTELRMRQIQKLITRRNVPVAIFIDEAHDLPMQTLIELKRLMELISKAGGRLAIVLVGHPRLKFELHRASMQEIGMRTQHVIMKGIDGCEEKFFDWMLSSCLESNVKVSDIFTPGARKTIISKLKTPLEMECYTWRVLSEGYLTAEKPISESTVCDVIGKNFDSLESRLTRQGYPIGRLSESIGVSVSEIKDYQKGRLPAGRAHEIDDELTQLGIAIGATR</sequence>
<dbReference type="Pfam" id="PF13401">
    <property type="entry name" value="AAA_22"/>
    <property type="match status" value="1"/>
</dbReference>
<dbReference type="Proteomes" id="UP000291236">
    <property type="component" value="Plasmid 79K"/>
</dbReference>
<gene>
    <name evidence="2" type="ORF">JCM31447_31230</name>
</gene>